<feature type="compositionally biased region" description="Low complexity" evidence="1">
    <location>
        <begin position="51"/>
        <end position="88"/>
    </location>
</feature>
<dbReference type="Proteomes" id="UP001480595">
    <property type="component" value="Unassembled WGS sequence"/>
</dbReference>
<dbReference type="EMBL" id="JAQQWL010000015">
    <property type="protein sequence ID" value="KAK8041522.1"/>
    <property type="molecule type" value="Genomic_DNA"/>
</dbReference>
<proteinExistence type="predicted"/>
<sequence>MAQEPPTGTDPGQPGSHHRDNNDDPGLRADSPNDLSSIHSDRDSNSDSESESSSFESASPSLRPASAPVSSGTASGAASGAAPGAAPSWCQPICRRNGVPCYVDERLEDPATLERHIRYFAATPPVERLEIRGSHTRTYTIWASGYVNGQYQTRQQTNTEKVTDFCVKIDMSPYLYSQDQNRSS</sequence>
<organism evidence="2 3">
    <name type="scientific">Apiospora phragmitis</name>
    <dbReference type="NCBI Taxonomy" id="2905665"/>
    <lineage>
        <taxon>Eukaryota</taxon>
        <taxon>Fungi</taxon>
        <taxon>Dikarya</taxon>
        <taxon>Ascomycota</taxon>
        <taxon>Pezizomycotina</taxon>
        <taxon>Sordariomycetes</taxon>
        <taxon>Xylariomycetidae</taxon>
        <taxon>Amphisphaeriales</taxon>
        <taxon>Apiosporaceae</taxon>
        <taxon>Apiospora</taxon>
    </lineage>
</organism>
<keyword evidence="3" id="KW-1185">Reference proteome</keyword>
<accession>A0ABR1T4K4</accession>
<gene>
    <name evidence="2" type="ORF">PG994_014529</name>
</gene>
<dbReference type="RefSeq" id="XP_066709067.1">
    <property type="nucleotide sequence ID" value="XM_066865938.1"/>
</dbReference>
<dbReference type="GeneID" id="92099001"/>
<evidence type="ECO:0000313" key="2">
    <source>
        <dbReference type="EMBL" id="KAK8041522.1"/>
    </source>
</evidence>
<feature type="compositionally biased region" description="Basic and acidic residues" evidence="1">
    <location>
        <begin position="17"/>
        <end position="27"/>
    </location>
</feature>
<reference evidence="2 3" key="1">
    <citation type="submission" date="2023-01" db="EMBL/GenBank/DDBJ databases">
        <title>Analysis of 21 Apiospora genomes using comparative genomics revels a genus with tremendous synthesis potential of carbohydrate active enzymes and secondary metabolites.</title>
        <authorList>
            <person name="Sorensen T."/>
        </authorList>
    </citation>
    <scope>NUCLEOTIDE SEQUENCE [LARGE SCALE GENOMIC DNA]</scope>
    <source>
        <strain evidence="2 3">CBS 135458</strain>
    </source>
</reference>
<evidence type="ECO:0000313" key="3">
    <source>
        <dbReference type="Proteomes" id="UP001480595"/>
    </source>
</evidence>
<feature type="region of interest" description="Disordered" evidence="1">
    <location>
        <begin position="1"/>
        <end position="89"/>
    </location>
</feature>
<evidence type="ECO:0000256" key="1">
    <source>
        <dbReference type="SAM" id="MobiDB-lite"/>
    </source>
</evidence>
<name>A0ABR1T4K4_9PEZI</name>
<protein>
    <submittedName>
        <fullName evidence="2">Uncharacterized protein</fullName>
    </submittedName>
</protein>
<dbReference type="PANTHER" id="PTHR37848">
    <property type="entry name" value="EXPRESSED PROTEIN"/>
    <property type="match status" value="1"/>
</dbReference>
<comment type="caution">
    <text evidence="2">The sequence shown here is derived from an EMBL/GenBank/DDBJ whole genome shotgun (WGS) entry which is preliminary data.</text>
</comment>
<dbReference type="PANTHER" id="PTHR37848:SF1">
    <property type="entry name" value="SUN DOMAIN-CONTAINING PROTEIN"/>
    <property type="match status" value="1"/>
</dbReference>